<dbReference type="PANTHER" id="PTHR33116:SF86">
    <property type="entry name" value="REVERSE TRANSCRIPTASE DOMAIN-CONTAINING PROTEIN"/>
    <property type="match status" value="1"/>
</dbReference>
<dbReference type="PANTHER" id="PTHR33116">
    <property type="entry name" value="REVERSE TRANSCRIPTASE ZINC-BINDING DOMAIN-CONTAINING PROTEIN-RELATED-RELATED"/>
    <property type="match status" value="1"/>
</dbReference>
<protein>
    <submittedName>
        <fullName evidence="1">Uncharacterized protein</fullName>
    </submittedName>
</protein>
<evidence type="ECO:0000313" key="2">
    <source>
        <dbReference type="Proteomes" id="UP001152523"/>
    </source>
</evidence>
<dbReference type="Proteomes" id="UP001152523">
    <property type="component" value="Unassembled WGS sequence"/>
</dbReference>
<evidence type="ECO:0000313" key="1">
    <source>
        <dbReference type="EMBL" id="CAH9074791.1"/>
    </source>
</evidence>
<proteinExistence type="predicted"/>
<sequence length="107" mass="12507">MNVFLLPHELCKEIEVLMNGFWWLGKAGKGIRWRDWDFLCKPKKTGGMGFRRLRHFNIAMLAKQAWRLLSEPNSLVGRVFRARYYPGGNFLKAKLGNNPSFCVEEFV</sequence>
<comment type="caution">
    <text evidence="1">The sequence shown here is derived from an EMBL/GenBank/DDBJ whole genome shotgun (WGS) entry which is preliminary data.</text>
</comment>
<organism evidence="1 2">
    <name type="scientific">Cuscuta epithymum</name>
    <dbReference type="NCBI Taxonomy" id="186058"/>
    <lineage>
        <taxon>Eukaryota</taxon>
        <taxon>Viridiplantae</taxon>
        <taxon>Streptophyta</taxon>
        <taxon>Embryophyta</taxon>
        <taxon>Tracheophyta</taxon>
        <taxon>Spermatophyta</taxon>
        <taxon>Magnoliopsida</taxon>
        <taxon>eudicotyledons</taxon>
        <taxon>Gunneridae</taxon>
        <taxon>Pentapetalae</taxon>
        <taxon>asterids</taxon>
        <taxon>lamiids</taxon>
        <taxon>Solanales</taxon>
        <taxon>Convolvulaceae</taxon>
        <taxon>Cuscuteae</taxon>
        <taxon>Cuscuta</taxon>
        <taxon>Cuscuta subgen. Cuscuta</taxon>
    </lineage>
</organism>
<keyword evidence="2" id="KW-1185">Reference proteome</keyword>
<dbReference type="AlphaFoldDB" id="A0AAV0CK09"/>
<dbReference type="EMBL" id="CAMAPF010000027">
    <property type="protein sequence ID" value="CAH9074791.1"/>
    <property type="molecule type" value="Genomic_DNA"/>
</dbReference>
<name>A0AAV0CK09_9ASTE</name>
<gene>
    <name evidence="1" type="ORF">CEPIT_LOCUS5160</name>
</gene>
<reference evidence="1" key="1">
    <citation type="submission" date="2022-07" db="EMBL/GenBank/DDBJ databases">
        <authorList>
            <person name="Macas J."/>
            <person name="Novak P."/>
            <person name="Neumann P."/>
        </authorList>
    </citation>
    <scope>NUCLEOTIDE SEQUENCE</scope>
</reference>
<accession>A0AAV0CK09</accession>